<accession>A0A838Y6R5</accession>
<dbReference type="InterPro" id="IPR002155">
    <property type="entry name" value="Thiolase"/>
</dbReference>
<evidence type="ECO:0000313" key="1">
    <source>
        <dbReference type="EMBL" id="MBA4692649.1"/>
    </source>
</evidence>
<dbReference type="PANTHER" id="PTHR42870:SF1">
    <property type="entry name" value="NON-SPECIFIC LIPID-TRANSFER PROTEIN-LIKE 2"/>
    <property type="match status" value="1"/>
</dbReference>
<proteinExistence type="predicted"/>
<reference evidence="1 2" key="1">
    <citation type="submission" date="2020-06" db="EMBL/GenBank/DDBJ databases">
        <title>Dysbiosis in marine aquaculture revealed through microbiome analysis: reverse ecology for environmental sustainability.</title>
        <authorList>
            <person name="Haro-Moreno J.M."/>
            <person name="Coutinho F.H."/>
            <person name="Zaragoza-Solas A."/>
            <person name="Picazo A."/>
            <person name="Almagro-Moreno S."/>
            <person name="Lopez-Perez M."/>
        </authorList>
    </citation>
    <scope>NUCLEOTIDE SEQUENCE [LARGE SCALE GENOMIC DNA]</scope>
    <source>
        <strain evidence="1">MCMED-G41</strain>
    </source>
</reference>
<dbReference type="PANTHER" id="PTHR42870">
    <property type="entry name" value="ACETYL-COA C-ACETYLTRANSFERASE"/>
    <property type="match status" value="1"/>
</dbReference>
<dbReference type="InterPro" id="IPR016039">
    <property type="entry name" value="Thiolase-like"/>
</dbReference>
<dbReference type="AlphaFoldDB" id="A0A838Y6R5"/>
<gene>
    <name evidence="1" type="ORF">H2072_02755</name>
</gene>
<dbReference type="PIRSF" id="PIRSF000429">
    <property type="entry name" value="Ac-CoA_Ac_transf"/>
    <property type="match status" value="1"/>
</dbReference>
<dbReference type="Gene3D" id="3.40.47.10">
    <property type="match status" value="1"/>
</dbReference>
<organism evidence="1 2">
    <name type="scientific">SAR86 cluster bacterium</name>
    <dbReference type="NCBI Taxonomy" id="2030880"/>
    <lineage>
        <taxon>Bacteria</taxon>
        <taxon>Pseudomonadati</taxon>
        <taxon>Pseudomonadota</taxon>
        <taxon>Gammaproteobacteria</taxon>
        <taxon>SAR86 cluster</taxon>
    </lineage>
</organism>
<comment type="caution">
    <text evidence="1">The sequence shown here is derived from an EMBL/GenBank/DDBJ whole genome shotgun (WGS) entry which is preliminary data.</text>
</comment>
<dbReference type="Proteomes" id="UP000551848">
    <property type="component" value="Unassembled WGS sequence"/>
</dbReference>
<sequence length="351" mass="38224">MKKVAIVGYAQHPILENAGALNEVELIMPVVHQLFDELGISQNNIDFTCSGSCDYLQGAAFAFVEGLSAIQTNPPIKESHVEMDAAWAMYESMLKIQMGDANTALIYGFGKSSPGRLDSIISLQMDPYYISPLWPDRVSLAAIQARVLLDKNVITPEQMIAAVIEARTNSKNNKNALVTELVDKEAYLASEKISTPLNEFDCPPISDGSSAMIIASEEKAYEFTDHPIFIEGIDHRIESSNIGSRDLSKPTGIMASIEQLKLEKIKFDVAELHAQFSHEVPYLQSVLNLSDVPTNLSGGPLVGNVMMCAGLDAIGKTYDALKSNDLTKGLAHASSGPCLQHNMLVHLEKKS</sequence>
<dbReference type="EMBL" id="JACETL010000026">
    <property type="protein sequence ID" value="MBA4692649.1"/>
    <property type="molecule type" value="Genomic_DNA"/>
</dbReference>
<dbReference type="GO" id="GO:0003988">
    <property type="term" value="F:acetyl-CoA C-acyltransferase activity"/>
    <property type="evidence" value="ECO:0007669"/>
    <property type="project" value="UniProtKB-ARBA"/>
</dbReference>
<name>A0A838Y6R5_9GAMM</name>
<dbReference type="SUPFAM" id="SSF53901">
    <property type="entry name" value="Thiolase-like"/>
    <property type="match status" value="2"/>
</dbReference>
<protein>
    <submittedName>
        <fullName evidence="1">Lipid-transfer protein</fullName>
    </submittedName>
</protein>
<evidence type="ECO:0000313" key="2">
    <source>
        <dbReference type="Proteomes" id="UP000551848"/>
    </source>
</evidence>